<gene>
    <name evidence="1" type="ORF">TR69_WS6001000544</name>
</gene>
<reference evidence="1 2" key="1">
    <citation type="submission" date="2015-02" db="EMBL/GenBank/DDBJ databases">
        <title>Improved understanding of the partial-nitritation anammox process through 23 genomes representing the majority of the microbial community.</title>
        <authorList>
            <person name="Speth D.R."/>
            <person name="In T Zandt M."/>
            <person name="Guerrero Cruz S."/>
            <person name="Jetten M.S."/>
            <person name="Dutilh B.E."/>
        </authorList>
    </citation>
    <scope>NUCLEOTIDE SEQUENCE [LARGE SCALE GENOMIC DNA]</scope>
    <source>
        <strain evidence="1">OLB20</strain>
    </source>
</reference>
<dbReference type="EMBL" id="JYNZ01000003">
    <property type="protein sequence ID" value="KXK26539.1"/>
    <property type="molecule type" value="Genomic_DNA"/>
</dbReference>
<dbReference type="STRING" id="1617426.TR69_WS6001000544"/>
<evidence type="ECO:0000313" key="2">
    <source>
        <dbReference type="Proteomes" id="UP000070457"/>
    </source>
</evidence>
<protein>
    <submittedName>
        <fullName evidence="1">Uncharacterized protein</fullName>
    </submittedName>
</protein>
<proteinExistence type="predicted"/>
<dbReference type="InterPro" id="IPR029044">
    <property type="entry name" value="Nucleotide-diphossugar_trans"/>
</dbReference>
<organism evidence="1 2">
    <name type="scientific">candidate division WS6 bacterium OLB20</name>
    <dbReference type="NCBI Taxonomy" id="1617426"/>
    <lineage>
        <taxon>Bacteria</taxon>
        <taxon>Candidatus Dojkabacteria</taxon>
    </lineage>
</organism>
<name>A0A136LY10_9BACT</name>
<dbReference type="AlphaFoldDB" id="A0A136LY10"/>
<dbReference type="SUPFAM" id="SSF53448">
    <property type="entry name" value="Nucleotide-diphospho-sugar transferases"/>
    <property type="match status" value="1"/>
</dbReference>
<comment type="caution">
    <text evidence="1">The sequence shown here is derived from an EMBL/GenBank/DDBJ whole genome shotgun (WGS) entry which is preliminary data.</text>
</comment>
<dbReference type="Gene3D" id="3.90.550.10">
    <property type="entry name" value="Spore Coat Polysaccharide Biosynthesis Protein SpsA, Chain A"/>
    <property type="match status" value="1"/>
</dbReference>
<sequence>MPIINRIKSRSDGIPHSDSRTEVVYLAAGQGSRMADSLGLGKSIPKYLLRISHISHLIRPVEKGNIGSHLTALDLQVTHFAGLGLRSQTIVTQPWYADLTQQHADFYNRELGLNLKVRTALPVDTQNLLELISYTRQEALLYGCDTVWAMADTVPVLKPSDRGLFFPTDVSAGYMMTNLYSSHRMYAMFTVPDSSDPNDMWMDLDLPVKVTNLNEAQDIQALAGYLRSLNRGDIRADEGYGFDWYRKTRLNLYHENRLLREGHSTTPELRSGGAEN</sequence>
<evidence type="ECO:0000313" key="1">
    <source>
        <dbReference type="EMBL" id="KXK26539.1"/>
    </source>
</evidence>
<accession>A0A136LY10</accession>
<dbReference type="Proteomes" id="UP000070457">
    <property type="component" value="Unassembled WGS sequence"/>
</dbReference>